<evidence type="ECO:0000256" key="4">
    <source>
        <dbReference type="ARBA" id="ARBA00022630"/>
    </source>
</evidence>
<evidence type="ECO:0000259" key="13">
    <source>
        <dbReference type="Pfam" id="PF01207"/>
    </source>
</evidence>
<dbReference type="CDD" id="cd02801">
    <property type="entry name" value="DUS_like_FMN"/>
    <property type="match status" value="1"/>
</dbReference>
<evidence type="ECO:0000256" key="1">
    <source>
        <dbReference type="ARBA" id="ARBA00001917"/>
    </source>
</evidence>
<evidence type="ECO:0000256" key="9">
    <source>
        <dbReference type="ARBA" id="ARBA00023002"/>
    </source>
</evidence>
<dbReference type="PANTHER" id="PTHR45846">
    <property type="entry name" value="TRNA-DIHYDROURIDINE(47) SYNTHASE [NAD(P)(+)]-LIKE"/>
    <property type="match status" value="1"/>
</dbReference>
<dbReference type="Gene3D" id="3.20.20.70">
    <property type="entry name" value="Aldolase class I"/>
    <property type="match status" value="1"/>
</dbReference>
<dbReference type="EC" id="1.3.1.-" evidence="12"/>
<keyword evidence="4 12" id="KW-0285">Flavoprotein</keyword>
<dbReference type="InterPro" id="IPR004652">
    <property type="entry name" value="DusB-like"/>
</dbReference>
<feature type="domain" description="DUS-like FMN-binding" evidence="13">
    <location>
        <begin position="21"/>
        <end position="320"/>
    </location>
</feature>
<dbReference type="PANTHER" id="PTHR45846:SF1">
    <property type="entry name" value="TRNA-DIHYDROURIDINE(47) SYNTHASE [NAD(P)(+)]-LIKE"/>
    <property type="match status" value="1"/>
</dbReference>
<comment type="cofactor">
    <cofactor evidence="1 12">
        <name>FMN</name>
        <dbReference type="ChEBI" id="CHEBI:58210"/>
    </cofactor>
</comment>
<dbReference type="PIRSF" id="PIRSF006621">
    <property type="entry name" value="Dus"/>
    <property type="match status" value="1"/>
</dbReference>
<accession>A0ABV1GCV1</accession>
<keyword evidence="3" id="KW-0820">tRNA-binding</keyword>
<protein>
    <recommendedName>
        <fullName evidence="12">tRNA-dihydrouridine synthase</fullName>
        <ecNumber evidence="12">1.3.1.-</ecNumber>
    </recommendedName>
</protein>
<keyword evidence="8" id="KW-0694">RNA-binding</keyword>
<dbReference type="RefSeq" id="WP_349215103.1">
    <property type="nucleotide sequence ID" value="NZ_JBBMFA010000063.1"/>
</dbReference>
<evidence type="ECO:0000256" key="12">
    <source>
        <dbReference type="PIRNR" id="PIRNR006621"/>
    </source>
</evidence>
<dbReference type="InterPro" id="IPR024036">
    <property type="entry name" value="tRNA-dHydroUridine_Synthase_C"/>
</dbReference>
<dbReference type="GO" id="GO:0016491">
    <property type="term" value="F:oxidoreductase activity"/>
    <property type="evidence" value="ECO:0007669"/>
    <property type="project" value="UniProtKB-KW"/>
</dbReference>
<comment type="similarity">
    <text evidence="12">Belongs to the dus family.</text>
</comment>
<organism evidence="14 15">
    <name type="scientific">Ruthenibacterium intestinale</name>
    <dbReference type="NCBI Taxonomy" id="3133163"/>
    <lineage>
        <taxon>Bacteria</taxon>
        <taxon>Bacillati</taxon>
        <taxon>Bacillota</taxon>
        <taxon>Clostridia</taxon>
        <taxon>Eubacteriales</taxon>
        <taxon>Oscillospiraceae</taxon>
        <taxon>Ruthenibacterium</taxon>
    </lineage>
</organism>
<dbReference type="InterPro" id="IPR018517">
    <property type="entry name" value="tRNA_hU_synthase_CS"/>
</dbReference>
<name>A0ABV1GCV1_9FIRM</name>
<proteinExistence type="inferred from homology"/>
<evidence type="ECO:0000313" key="14">
    <source>
        <dbReference type="EMBL" id="MEQ2519669.1"/>
    </source>
</evidence>
<dbReference type="Gene3D" id="1.10.1200.80">
    <property type="entry name" value="Putative flavin oxidoreducatase, domain 2"/>
    <property type="match status" value="1"/>
</dbReference>
<evidence type="ECO:0000256" key="10">
    <source>
        <dbReference type="ARBA" id="ARBA00048205"/>
    </source>
</evidence>
<gene>
    <name evidence="14" type="primary">dusB</name>
    <name evidence="14" type="ORF">WMO24_04380</name>
</gene>
<evidence type="ECO:0000313" key="15">
    <source>
        <dbReference type="Proteomes" id="UP001477672"/>
    </source>
</evidence>
<dbReference type="InterPro" id="IPR001269">
    <property type="entry name" value="DUS_fam"/>
</dbReference>
<dbReference type="Proteomes" id="UP001477672">
    <property type="component" value="Unassembled WGS sequence"/>
</dbReference>
<evidence type="ECO:0000256" key="5">
    <source>
        <dbReference type="ARBA" id="ARBA00022643"/>
    </source>
</evidence>
<dbReference type="PROSITE" id="PS01136">
    <property type="entry name" value="UPF0034"/>
    <property type="match status" value="1"/>
</dbReference>
<evidence type="ECO:0000256" key="11">
    <source>
        <dbReference type="ARBA" id="ARBA00048802"/>
    </source>
</evidence>
<dbReference type="InterPro" id="IPR013785">
    <property type="entry name" value="Aldolase_TIM"/>
</dbReference>
<dbReference type="NCBIfam" id="TIGR00737">
    <property type="entry name" value="nifR3_yhdG"/>
    <property type="match status" value="1"/>
</dbReference>
<keyword evidence="5 12" id="KW-0288">FMN</keyword>
<dbReference type="EMBL" id="JBBMFA010000063">
    <property type="protein sequence ID" value="MEQ2519669.1"/>
    <property type="molecule type" value="Genomic_DNA"/>
</dbReference>
<comment type="catalytic activity">
    <reaction evidence="11">
        <text>a 5,6-dihydrouridine in tRNA + NAD(+) = a uridine in tRNA + NADH + H(+)</text>
        <dbReference type="Rhea" id="RHEA:54452"/>
        <dbReference type="Rhea" id="RHEA-COMP:13339"/>
        <dbReference type="Rhea" id="RHEA-COMP:13887"/>
        <dbReference type="ChEBI" id="CHEBI:15378"/>
        <dbReference type="ChEBI" id="CHEBI:57540"/>
        <dbReference type="ChEBI" id="CHEBI:57945"/>
        <dbReference type="ChEBI" id="CHEBI:65315"/>
        <dbReference type="ChEBI" id="CHEBI:74443"/>
    </reaction>
</comment>
<keyword evidence="9 12" id="KW-0560">Oxidoreductase</keyword>
<evidence type="ECO:0000256" key="8">
    <source>
        <dbReference type="ARBA" id="ARBA00022884"/>
    </source>
</evidence>
<evidence type="ECO:0000256" key="3">
    <source>
        <dbReference type="ARBA" id="ARBA00022555"/>
    </source>
</evidence>
<sequence>MEKLKHAIQMGTLTLAPGAALAPMAGVTDTTMRILCAQHGASCTVSEMVSAKALTFGDKKSPRLMAGGGGSAPYGIQLFGAEPQSMGEAAAMTAGGKYHVPFDFLDINMGCPAPKITGSGAGSALLKDPQLAGQVAQAVVKNAGAYPVTAKLRIGWDMDTLTGVEVAKRCEDAGICMLTVHGRTRQEMYNPGIHEEEIAKIKAAVRIPVLANGDVTSAEGALALLRATECDGVAVGRGAMGNPWLFGQIRAALMGQEIPAPPSLNQRFATLRKHIYDMCEDKGERVAMQQARTHAAWYMHGLRGAASLRRECCSMVHFTDLDKVIEHAWALQE</sequence>
<comment type="function">
    <text evidence="2 12">Catalyzes the synthesis of 5,6-dihydrouridine (D), a modified base found in the D-loop of most tRNAs, via the reduction of the C5-C6 double bond in target uridines.</text>
</comment>
<comment type="catalytic activity">
    <reaction evidence="10">
        <text>a 5,6-dihydrouridine in tRNA + NADP(+) = a uridine in tRNA + NADPH + H(+)</text>
        <dbReference type="Rhea" id="RHEA:23624"/>
        <dbReference type="Rhea" id="RHEA-COMP:13339"/>
        <dbReference type="Rhea" id="RHEA-COMP:13887"/>
        <dbReference type="ChEBI" id="CHEBI:15378"/>
        <dbReference type="ChEBI" id="CHEBI:57783"/>
        <dbReference type="ChEBI" id="CHEBI:58349"/>
        <dbReference type="ChEBI" id="CHEBI:65315"/>
        <dbReference type="ChEBI" id="CHEBI:74443"/>
    </reaction>
</comment>
<dbReference type="SUPFAM" id="SSF51395">
    <property type="entry name" value="FMN-linked oxidoreductases"/>
    <property type="match status" value="1"/>
</dbReference>
<evidence type="ECO:0000256" key="6">
    <source>
        <dbReference type="ARBA" id="ARBA00022694"/>
    </source>
</evidence>
<evidence type="ECO:0000256" key="2">
    <source>
        <dbReference type="ARBA" id="ARBA00002790"/>
    </source>
</evidence>
<comment type="caution">
    <text evidence="14">The sequence shown here is derived from an EMBL/GenBank/DDBJ whole genome shotgun (WGS) entry which is preliminary data.</text>
</comment>
<keyword evidence="6 12" id="KW-0819">tRNA processing</keyword>
<evidence type="ECO:0000256" key="7">
    <source>
        <dbReference type="ARBA" id="ARBA00022857"/>
    </source>
</evidence>
<keyword evidence="15" id="KW-1185">Reference proteome</keyword>
<dbReference type="InterPro" id="IPR035587">
    <property type="entry name" value="DUS-like_FMN-bd"/>
</dbReference>
<dbReference type="Pfam" id="PF01207">
    <property type="entry name" value="Dus"/>
    <property type="match status" value="1"/>
</dbReference>
<reference evidence="14 15" key="1">
    <citation type="submission" date="2024-03" db="EMBL/GenBank/DDBJ databases">
        <title>Human intestinal bacterial collection.</title>
        <authorList>
            <person name="Pauvert C."/>
            <person name="Hitch T.C.A."/>
            <person name="Clavel T."/>
        </authorList>
    </citation>
    <scope>NUCLEOTIDE SEQUENCE [LARGE SCALE GENOMIC DNA]</scope>
    <source>
        <strain evidence="14 15">CLA-JM-H11</strain>
    </source>
</reference>
<keyword evidence="7" id="KW-0521">NADP</keyword>